<comment type="caution">
    <text evidence="2">The sequence shown here is derived from an EMBL/GenBank/DDBJ whole genome shotgun (WGS) entry which is preliminary data.</text>
</comment>
<dbReference type="STRING" id="29349.CLOTH_11810"/>
<dbReference type="GO" id="GO:0016747">
    <property type="term" value="F:acyltransferase activity, transferring groups other than amino-acyl groups"/>
    <property type="evidence" value="ECO:0007669"/>
    <property type="project" value="InterPro"/>
</dbReference>
<dbReference type="OrthoDB" id="9787920at2"/>
<dbReference type="Pfam" id="PF00583">
    <property type="entry name" value="Acetyltransf_1"/>
    <property type="match status" value="1"/>
</dbReference>
<dbReference type="EMBL" id="MZGW01000003">
    <property type="protein sequence ID" value="OPJ56003.1"/>
    <property type="molecule type" value="Genomic_DNA"/>
</dbReference>
<gene>
    <name evidence="2" type="ORF">CLOTH_11810</name>
</gene>
<keyword evidence="3" id="KW-1185">Reference proteome</keyword>
<dbReference type="InterPro" id="IPR000182">
    <property type="entry name" value="GNAT_dom"/>
</dbReference>
<dbReference type="CDD" id="cd04301">
    <property type="entry name" value="NAT_SF"/>
    <property type="match status" value="1"/>
</dbReference>
<feature type="domain" description="N-acetyltransferase" evidence="1">
    <location>
        <begin position="1"/>
        <end position="166"/>
    </location>
</feature>
<evidence type="ECO:0000313" key="2">
    <source>
        <dbReference type="EMBL" id="OPJ56003.1"/>
    </source>
</evidence>
<dbReference type="Gene3D" id="3.40.630.30">
    <property type="match status" value="1"/>
</dbReference>
<accession>A0A1V4I7T4</accession>
<sequence>MLIRKLEQNEYDLIRNIEYYYESDKEYILKRSGMTFDLDLKDIGHVIKRELSINIEDNYLKEVHINVIEQQGEIIGFIQMGYEEMNKMAVIMNIWVREDKRRDNIGKKLIKSSKGYARYVNSKGVYVEVDSKNYPAINFLIKNGFDITGINEDIINKEVIIGLTSVF</sequence>
<proteinExistence type="predicted"/>
<dbReference type="Proteomes" id="UP000190140">
    <property type="component" value="Unassembled WGS sequence"/>
</dbReference>
<organism evidence="2 3">
    <name type="scientific">Alkalithermobacter paradoxus</name>
    <dbReference type="NCBI Taxonomy" id="29349"/>
    <lineage>
        <taxon>Bacteria</taxon>
        <taxon>Bacillati</taxon>
        <taxon>Bacillota</taxon>
        <taxon>Clostridia</taxon>
        <taxon>Peptostreptococcales</taxon>
        <taxon>Tepidibacteraceae</taxon>
        <taxon>Alkalithermobacter</taxon>
    </lineage>
</organism>
<reference evidence="2 3" key="1">
    <citation type="submission" date="2017-03" db="EMBL/GenBank/DDBJ databases">
        <title>Genome sequence of Clostridium thermoalcaliphilum DSM 7309.</title>
        <authorList>
            <person name="Poehlein A."/>
            <person name="Daniel R."/>
        </authorList>
    </citation>
    <scope>NUCLEOTIDE SEQUENCE [LARGE SCALE GENOMIC DNA]</scope>
    <source>
        <strain evidence="2 3">DSM 7309</strain>
    </source>
</reference>
<evidence type="ECO:0000259" key="1">
    <source>
        <dbReference type="PROSITE" id="PS51186"/>
    </source>
</evidence>
<dbReference type="InterPro" id="IPR016181">
    <property type="entry name" value="Acyl_CoA_acyltransferase"/>
</dbReference>
<dbReference type="SUPFAM" id="SSF55729">
    <property type="entry name" value="Acyl-CoA N-acyltransferases (Nat)"/>
    <property type="match status" value="1"/>
</dbReference>
<dbReference type="AlphaFoldDB" id="A0A1V4I7T4"/>
<name>A0A1V4I7T4_9FIRM</name>
<evidence type="ECO:0000313" key="3">
    <source>
        <dbReference type="Proteomes" id="UP000190140"/>
    </source>
</evidence>
<keyword evidence="2" id="KW-0808">Transferase</keyword>
<dbReference type="PROSITE" id="PS51186">
    <property type="entry name" value="GNAT"/>
    <property type="match status" value="1"/>
</dbReference>
<dbReference type="RefSeq" id="WP_079412077.1">
    <property type="nucleotide sequence ID" value="NZ_MZGW01000003.1"/>
</dbReference>
<protein>
    <submittedName>
        <fullName evidence="2">Putative acetyltransferase</fullName>
    </submittedName>
</protein>